<evidence type="ECO:0000256" key="2">
    <source>
        <dbReference type="ARBA" id="ARBA00022723"/>
    </source>
</evidence>
<accession>A0ABU1JPA1</accession>
<proteinExistence type="predicted"/>
<gene>
    <name evidence="8" type="ORF">E9232_002974</name>
</gene>
<keyword evidence="5" id="KW-1015">Disulfide bond</keyword>
<dbReference type="CDD" id="cd11010">
    <property type="entry name" value="S1-P1_nuclease"/>
    <property type="match status" value="1"/>
</dbReference>
<evidence type="ECO:0008006" key="10">
    <source>
        <dbReference type="Google" id="ProtNLM"/>
    </source>
</evidence>
<organism evidence="8 9">
    <name type="scientific">Inquilinus ginsengisoli</name>
    <dbReference type="NCBI Taxonomy" id="363840"/>
    <lineage>
        <taxon>Bacteria</taxon>
        <taxon>Pseudomonadati</taxon>
        <taxon>Pseudomonadota</taxon>
        <taxon>Alphaproteobacteria</taxon>
        <taxon>Rhodospirillales</taxon>
        <taxon>Rhodospirillaceae</taxon>
        <taxon>Inquilinus</taxon>
    </lineage>
</organism>
<evidence type="ECO:0000256" key="5">
    <source>
        <dbReference type="ARBA" id="ARBA00023157"/>
    </source>
</evidence>
<dbReference type="InterPro" id="IPR008947">
    <property type="entry name" value="PLipase_C/P1_nuclease_dom_sf"/>
</dbReference>
<dbReference type="EMBL" id="JAVDPW010000005">
    <property type="protein sequence ID" value="MDR6290448.1"/>
    <property type="molecule type" value="Genomic_DNA"/>
</dbReference>
<evidence type="ECO:0000256" key="7">
    <source>
        <dbReference type="SAM" id="SignalP"/>
    </source>
</evidence>
<evidence type="ECO:0000256" key="3">
    <source>
        <dbReference type="ARBA" id="ARBA00022759"/>
    </source>
</evidence>
<reference evidence="8 9" key="1">
    <citation type="submission" date="2023-07" db="EMBL/GenBank/DDBJ databases">
        <title>Sorghum-associated microbial communities from plants grown in Nebraska, USA.</title>
        <authorList>
            <person name="Schachtman D."/>
        </authorList>
    </citation>
    <scope>NUCLEOTIDE SEQUENCE [LARGE SCALE GENOMIC DNA]</scope>
    <source>
        <strain evidence="8 9">584</strain>
    </source>
</reference>
<evidence type="ECO:0000256" key="6">
    <source>
        <dbReference type="ARBA" id="ARBA00023180"/>
    </source>
</evidence>
<dbReference type="PANTHER" id="PTHR33146">
    <property type="entry name" value="ENDONUCLEASE 4"/>
    <property type="match status" value="1"/>
</dbReference>
<name>A0ABU1JPA1_9PROT</name>
<dbReference type="SUPFAM" id="SSF48537">
    <property type="entry name" value="Phospholipase C/P1 nuclease"/>
    <property type="match status" value="1"/>
</dbReference>
<dbReference type="Proteomes" id="UP001262410">
    <property type="component" value="Unassembled WGS sequence"/>
</dbReference>
<dbReference type="PANTHER" id="PTHR33146:SF10">
    <property type="entry name" value="STRAND-SPECIFIC NUCLEASE, PUTATIVE-RELATED"/>
    <property type="match status" value="1"/>
</dbReference>
<evidence type="ECO:0000256" key="4">
    <source>
        <dbReference type="ARBA" id="ARBA00022801"/>
    </source>
</evidence>
<keyword evidence="2" id="KW-0479">Metal-binding</keyword>
<keyword evidence="4" id="KW-0378">Hydrolase</keyword>
<dbReference type="RefSeq" id="WP_309794916.1">
    <property type="nucleotide sequence ID" value="NZ_JAVDPW010000005.1"/>
</dbReference>
<evidence type="ECO:0000313" key="8">
    <source>
        <dbReference type="EMBL" id="MDR6290448.1"/>
    </source>
</evidence>
<protein>
    <recommendedName>
        <fullName evidence="10">S1/P1 Nuclease</fullName>
    </recommendedName>
</protein>
<keyword evidence="7" id="KW-0732">Signal</keyword>
<keyword evidence="6" id="KW-0325">Glycoprotein</keyword>
<feature type="chain" id="PRO_5046589154" description="S1/P1 Nuclease" evidence="7">
    <location>
        <begin position="33"/>
        <end position="312"/>
    </location>
</feature>
<evidence type="ECO:0000256" key="1">
    <source>
        <dbReference type="ARBA" id="ARBA00022722"/>
    </source>
</evidence>
<dbReference type="InterPro" id="IPR003154">
    <property type="entry name" value="S1/P1nuclease"/>
</dbReference>
<comment type="caution">
    <text evidence="8">The sequence shown here is derived from an EMBL/GenBank/DDBJ whole genome shotgun (WGS) entry which is preliminary data.</text>
</comment>
<sequence>MRDRAIHLTHACRAAALGAMLLLGLFAQQRAAAWFPEGHMVTGDLAYDLLERQDPQAIATITRLMQAHPEWAVFDSQLGALTGRARDRRLFELMAVWADAARGGPYDRDNWHYSQKIVSIVQVLLPFSFGNAQSAFHHNLVIARDPQAAASDRAMALCWMIHIVGDMHQPLHAALWMSGRFPLTDAGGNWAWVRRTPDAAPERLHRIWDSAGRPDGLNRSSPDAFAAELEREYGPDVEPLSPDPDTAFTRWVTHSRVLAYEVVYRRWGLDAGASQATAAVLPDGYIEQVQAVSRDQLAAAGNRIGALLSGLR</sequence>
<dbReference type="Pfam" id="PF02265">
    <property type="entry name" value="S1-P1_nuclease"/>
    <property type="match status" value="1"/>
</dbReference>
<feature type="signal peptide" evidence="7">
    <location>
        <begin position="1"/>
        <end position="32"/>
    </location>
</feature>
<keyword evidence="3" id="KW-0255">Endonuclease</keyword>
<keyword evidence="1" id="KW-0540">Nuclease</keyword>
<keyword evidence="9" id="KW-1185">Reference proteome</keyword>
<dbReference type="Gene3D" id="1.10.575.10">
    <property type="entry name" value="P1 Nuclease"/>
    <property type="match status" value="1"/>
</dbReference>
<evidence type="ECO:0000313" key="9">
    <source>
        <dbReference type="Proteomes" id="UP001262410"/>
    </source>
</evidence>